<reference evidence="3 4" key="1">
    <citation type="journal article" date="2014" name="Antonie Van Leeuwenhoek">
        <title>Hyphomonas beringensis sp. nov. and Hyphomonas chukchiensis sp. nov., isolated from surface seawater of the Bering Sea and Chukchi Sea.</title>
        <authorList>
            <person name="Li C."/>
            <person name="Lai Q."/>
            <person name="Li G."/>
            <person name="Dong C."/>
            <person name="Wang J."/>
            <person name="Liao Y."/>
            <person name="Shao Z."/>
        </authorList>
    </citation>
    <scope>NUCLEOTIDE SEQUENCE [LARGE SCALE GENOMIC DNA]</scope>
    <source>
        <strain evidence="3 4">25B14_1</strain>
    </source>
</reference>
<dbReference type="AlphaFoldDB" id="A0A062U521"/>
<dbReference type="STRING" id="1280946.HY29_12035"/>
<name>A0A062U521_9PROT</name>
<feature type="chain" id="PRO_5001618015" description="Phytase-like domain-containing protein" evidence="1">
    <location>
        <begin position="20"/>
        <end position="368"/>
    </location>
</feature>
<comment type="caution">
    <text evidence="3">The sequence shown here is derived from an EMBL/GenBank/DDBJ whole genome shotgun (WGS) entry which is preliminary data.</text>
</comment>
<dbReference type="InterPro" id="IPR014567">
    <property type="entry name" value="UCP031900"/>
</dbReference>
<dbReference type="PATRIC" id="fig|1280946.3.peg.1197"/>
<dbReference type="PIRSF" id="PIRSF031900">
    <property type="entry name" value="UCP031900"/>
    <property type="match status" value="1"/>
</dbReference>
<gene>
    <name evidence="3" type="ORF">HY29_12035</name>
</gene>
<feature type="domain" description="Phytase-like" evidence="2">
    <location>
        <begin position="101"/>
        <end position="352"/>
    </location>
</feature>
<dbReference type="EMBL" id="AWFF01000030">
    <property type="protein sequence ID" value="KCZ55446.1"/>
    <property type="molecule type" value="Genomic_DNA"/>
</dbReference>
<keyword evidence="4" id="KW-1185">Reference proteome</keyword>
<dbReference type="InterPro" id="IPR027372">
    <property type="entry name" value="Phytase-like_dom"/>
</dbReference>
<feature type="signal peptide" evidence="1">
    <location>
        <begin position="1"/>
        <end position="19"/>
    </location>
</feature>
<proteinExistence type="predicted"/>
<evidence type="ECO:0000313" key="4">
    <source>
        <dbReference type="Proteomes" id="UP000027037"/>
    </source>
</evidence>
<dbReference type="SUPFAM" id="SSF50956">
    <property type="entry name" value="Thermostable phytase (3-phytase)"/>
    <property type="match status" value="1"/>
</dbReference>
<evidence type="ECO:0000256" key="1">
    <source>
        <dbReference type="SAM" id="SignalP"/>
    </source>
</evidence>
<protein>
    <recommendedName>
        <fullName evidence="2">Phytase-like domain-containing protein</fullName>
    </recommendedName>
</protein>
<organism evidence="3 4">
    <name type="scientific">Hyphomonas beringensis</name>
    <dbReference type="NCBI Taxonomy" id="1280946"/>
    <lineage>
        <taxon>Bacteria</taxon>
        <taxon>Pseudomonadati</taxon>
        <taxon>Pseudomonadota</taxon>
        <taxon>Alphaproteobacteria</taxon>
        <taxon>Hyphomonadales</taxon>
        <taxon>Hyphomonadaceae</taxon>
        <taxon>Hyphomonas</taxon>
    </lineage>
</organism>
<evidence type="ECO:0000259" key="2">
    <source>
        <dbReference type="Pfam" id="PF13449"/>
    </source>
</evidence>
<sequence length="368" mass="38744">MRTALLCLLILPSLSVGCAAPSESEGALAEAPLSGLQEAPGEAAMKKIIAESCPAGNQKIAPTPIDIDTTSIPLWPKGKADDLPTGTRFVGGWVLTSSHHGFGGLSGIDLLPDGNLLTVSDEGAFVWIDMKDDAPAGRGKLAYMRGPDGSYLRGKTDGDSEGLAVSDGIAYVSFERRHRIEAFALEACGAAAQSVLISTLPNDIDGVGIHENAGAEALAFNAETLQAGFEQVINGRSGVISLSDDMASVEMLEPVASGYGGPLVGMSNALPTASDDGEKITFALRRQFNPIFGNRLTIEARYSNADEYTLAEGAVPVLKLSPPMSVDNFEGIAAKIQPDGSYRLWLISDNNFSPRQRTLLYAFDVSLP</sequence>
<dbReference type="eggNOG" id="COG4246">
    <property type="taxonomic scope" value="Bacteria"/>
</dbReference>
<evidence type="ECO:0000313" key="3">
    <source>
        <dbReference type="EMBL" id="KCZ55446.1"/>
    </source>
</evidence>
<dbReference type="OrthoDB" id="9798693at2"/>
<keyword evidence="1" id="KW-0732">Signal</keyword>
<dbReference type="Pfam" id="PF13449">
    <property type="entry name" value="Phytase-like"/>
    <property type="match status" value="1"/>
</dbReference>
<dbReference type="RefSeq" id="WP_034794096.1">
    <property type="nucleotide sequence ID" value="NZ_AWFF01000030.1"/>
</dbReference>
<accession>A0A062U521</accession>
<dbReference type="PROSITE" id="PS51257">
    <property type="entry name" value="PROKAR_LIPOPROTEIN"/>
    <property type="match status" value="1"/>
</dbReference>
<dbReference type="Proteomes" id="UP000027037">
    <property type="component" value="Unassembled WGS sequence"/>
</dbReference>